<protein>
    <submittedName>
        <fullName evidence="2">Uncharacterized protein</fullName>
    </submittedName>
</protein>
<dbReference type="AlphaFoldDB" id="A0AAV4TPE1"/>
<accession>A0AAV4TPE1</accession>
<proteinExistence type="predicted"/>
<dbReference type="Proteomes" id="UP001054945">
    <property type="component" value="Unassembled WGS sequence"/>
</dbReference>
<organism evidence="2 3">
    <name type="scientific">Caerostris extrusa</name>
    <name type="common">Bark spider</name>
    <name type="synonym">Caerostris bankana</name>
    <dbReference type="NCBI Taxonomy" id="172846"/>
    <lineage>
        <taxon>Eukaryota</taxon>
        <taxon>Metazoa</taxon>
        <taxon>Ecdysozoa</taxon>
        <taxon>Arthropoda</taxon>
        <taxon>Chelicerata</taxon>
        <taxon>Arachnida</taxon>
        <taxon>Araneae</taxon>
        <taxon>Araneomorphae</taxon>
        <taxon>Entelegynae</taxon>
        <taxon>Araneoidea</taxon>
        <taxon>Araneidae</taxon>
        <taxon>Caerostris</taxon>
    </lineage>
</organism>
<evidence type="ECO:0000256" key="1">
    <source>
        <dbReference type="SAM" id="MobiDB-lite"/>
    </source>
</evidence>
<feature type="compositionally biased region" description="Basic residues" evidence="1">
    <location>
        <begin position="16"/>
        <end position="28"/>
    </location>
</feature>
<feature type="region of interest" description="Disordered" evidence="1">
    <location>
        <begin position="1"/>
        <end position="75"/>
    </location>
</feature>
<name>A0AAV4TPE1_CAEEX</name>
<sequence>MASDVAGDGGHSVGRGARHSAHGDRHHPHQEDQEEDARPEKGTPELSPKLSWYNAGTMSKLHLEHHGKNRTAQHH</sequence>
<dbReference type="EMBL" id="BPLR01011661">
    <property type="protein sequence ID" value="GIY48010.1"/>
    <property type="molecule type" value="Genomic_DNA"/>
</dbReference>
<keyword evidence="3" id="KW-1185">Reference proteome</keyword>
<gene>
    <name evidence="2" type="ORF">CEXT_332561</name>
</gene>
<evidence type="ECO:0000313" key="3">
    <source>
        <dbReference type="Proteomes" id="UP001054945"/>
    </source>
</evidence>
<reference evidence="2 3" key="1">
    <citation type="submission" date="2021-06" db="EMBL/GenBank/DDBJ databases">
        <title>Caerostris extrusa draft genome.</title>
        <authorList>
            <person name="Kono N."/>
            <person name="Arakawa K."/>
        </authorList>
    </citation>
    <scope>NUCLEOTIDE SEQUENCE [LARGE SCALE GENOMIC DNA]</scope>
</reference>
<evidence type="ECO:0000313" key="2">
    <source>
        <dbReference type="EMBL" id="GIY48010.1"/>
    </source>
</evidence>
<comment type="caution">
    <text evidence="2">The sequence shown here is derived from an EMBL/GenBank/DDBJ whole genome shotgun (WGS) entry which is preliminary data.</text>
</comment>